<proteinExistence type="predicted"/>
<sequence length="110" mass="12393">MTSLHVPRGDLARLAAALHRVVDRLDELESIEVPNPERLLPGASSGVKLANRCTSTFDIQRDLVRRRLRWLADDIAEADARFQEADVRAEDELRRAGERRTIPMPGLPLT</sequence>
<organism evidence="1 2">
    <name type="scientific">Arachnia propionica</name>
    <dbReference type="NCBI Taxonomy" id="1750"/>
    <lineage>
        <taxon>Bacteria</taxon>
        <taxon>Bacillati</taxon>
        <taxon>Actinomycetota</taxon>
        <taxon>Actinomycetes</taxon>
        <taxon>Propionibacteriales</taxon>
        <taxon>Propionibacteriaceae</taxon>
        <taxon>Arachnia</taxon>
    </lineage>
</organism>
<reference evidence="1 2" key="1">
    <citation type="submission" date="2018-11" db="EMBL/GenBank/DDBJ databases">
        <title>Genomes From Bacteria Associated with the Canine Oral Cavity: a Test Case for Automated Genome-Based Taxonomic Assignment.</title>
        <authorList>
            <person name="Coil D.A."/>
            <person name="Jospin G."/>
            <person name="Darling A.E."/>
            <person name="Wallis C."/>
            <person name="Davis I.J."/>
            <person name="Harris S."/>
            <person name="Eisen J.A."/>
            <person name="Holcombe L.J."/>
            <person name="O'Flynn C."/>
        </authorList>
    </citation>
    <scope>NUCLEOTIDE SEQUENCE [LARGE SCALE GENOMIC DNA]</scope>
    <source>
        <strain evidence="1 2">OH2822_COT-296</strain>
    </source>
</reference>
<evidence type="ECO:0000313" key="1">
    <source>
        <dbReference type="EMBL" id="RRD48247.1"/>
    </source>
</evidence>
<gene>
    <name evidence="1" type="ORF">EII35_13645</name>
</gene>
<comment type="caution">
    <text evidence="1">The sequence shown here is derived from an EMBL/GenBank/DDBJ whole genome shotgun (WGS) entry which is preliminary data.</text>
</comment>
<dbReference type="RefSeq" id="WP_125229018.1">
    <property type="nucleotide sequence ID" value="NZ_RQYT01000047.1"/>
</dbReference>
<dbReference type="Proteomes" id="UP000280935">
    <property type="component" value="Unassembled WGS sequence"/>
</dbReference>
<protein>
    <submittedName>
        <fullName evidence="1">Uncharacterized protein</fullName>
    </submittedName>
</protein>
<dbReference type="EMBL" id="RQYT01000047">
    <property type="protein sequence ID" value="RRD48247.1"/>
    <property type="molecule type" value="Genomic_DNA"/>
</dbReference>
<accession>A0A3P1WR50</accession>
<evidence type="ECO:0000313" key="2">
    <source>
        <dbReference type="Proteomes" id="UP000280935"/>
    </source>
</evidence>
<dbReference type="AlphaFoldDB" id="A0A3P1WR50"/>
<dbReference type="OrthoDB" id="4528595at2"/>
<name>A0A3P1WR50_9ACTN</name>